<accession>A0A0C2JM13</accession>
<organism evidence="1 2">
    <name type="scientific">Thelohanellus kitauei</name>
    <name type="common">Myxosporean</name>
    <dbReference type="NCBI Taxonomy" id="669202"/>
    <lineage>
        <taxon>Eukaryota</taxon>
        <taxon>Metazoa</taxon>
        <taxon>Cnidaria</taxon>
        <taxon>Myxozoa</taxon>
        <taxon>Myxosporea</taxon>
        <taxon>Bivalvulida</taxon>
        <taxon>Platysporina</taxon>
        <taxon>Myxobolidae</taxon>
        <taxon>Thelohanellus</taxon>
    </lineage>
</organism>
<comment type="caution">
    <text evidence="1">The sequence shown here is derived from an EMBL/GenBank/DDBJ whole genome shotgun (WGS) entry which is preliminary data.</text>
</comment>
<evidence type="ECO:0000313" key="1">
    <source>
        <dbReference type="EMBL" id="KII70423.1"/>
    </source>
</evidence>
<dbReference type="EMBL" id="JWZT01002080">
    <property type="protein sequence ID" value="KII70423.1"/>
    <property type="molecule type" value="Genomic_DNA"/>
</dbReference>
<name>A0A0C2JM13_THEKT</name>
<evidence type="ECO:0000313" key="2">
    <source>
        <dbReference type="Proteomes" id="UP000031668"/>
    </source>
</evidence>
<dbReference type="AlphaFoldDB" id="A0A0C2JM13"/>
<dbReference type="Proteomes" id="UP000031668">
    <property type="component" value="Unassembled WGS sequence"/>
</dbReference>
<reference evidence="1 2" key="1">
    <citation type="journal article" date="2014" name="Genome Biol. Evol.">
        <title>The genome of the myxosporean Thelohanellus kitauei shows adaptations to nutrient acquisition within its fish host.</title>
        <authorList>
            <person name="Yang Y."/>
            <person name="Xiong J."/>
            <person name="Zhou Z."/>
            <person name="Huo F."/>
            <person name="Miao W."/>
            <person name="Ran C."/>
            <person name="Liu Y."/>
            <person name="Zhang J."/>
            <person name="Feng J."/>
            <person name="Wang M."/>
            <person name="Wang M."/>
            <person name="Wang L."/>
            <person name="Yao B."/>
        </authorList>
    </citation>
    <scope>NUCLEOTIDE SEQUENCE [LARGE SCALE GENOMIC DNA]</scope>
    <source>
        <strain evidence="1">Wuqing</strain>
    </source>
</reference>
<protein>
    <submittedName>
        <fullName evidence="1">Uncharacterized protein</fullName>
    </submittedName>
</protein>
<gene>
    <name evidence="1" type="ORF">RF11_09686</name>
</gene>
<sequence>MGAASTTDDLEDNVAVDIQIYSKTIYILLTIHQFRGLISLLKKQNPRILIYTNLVIFQSLNDKKIVRIYCSKKLDVVEIIGEFFVFLYLKNVIVPANISFGNKIL</sequence>
<keyword evidence="2" id="KW-1185">Reference proteome</keyword>
<proteinExistence type="predicted"/>